<evidence type="ECO:0000313" key="3">
    <source>
        <dbReference type="EMBL" id="KZT73322.1"/>
    </source>
</evidence>
<evidence type="ECO:0000256" key="2">
    <source>
        <dbReference type="SAM" id="Phobius"/>
    </source>
</evidence>
<feature type="region of interest" description="Disordered" evidence="1">
    <location>
        <begin position="1"/>
        <end position="35"/>
    </location>
</feature>
<evidence type="ECO:0000256" key="1">
    <source>
        <dbReference type="SAM" id="MobiDB-lite"/>
    </source>
</evidence>
<organism evidence="3 4">
    <name type="scientific">Daedalea quercina L-15889</name>
    <dbReference type="NCBI Taxonomy" id="1314783"/>
    <lineage>
        <taxon>Eukaryota</taxon>
        <taxon>Fungi</taxon>
        <taxon>Dikarya</taxon>
        <taxon>Basidiomycota</taxon>
        <taxon>Agaricomycotina</taxon>
        <taxon>Agaricomycetes</taxon>
        <taxon>Polyporales</taxon>
        <taxon>Fomitopsis</taxon>
    </lineage>
</organism>
<dbReference type="AlphaFoldDB" id="A0A165TEL4"/>
<keyword evidence="2" id="KW-1133">Transmembrane helix</keyword>
<accession>A0A165TEL4</accession>
<protein>
    <submittedName>
        <fullName evidence="3">Uncharacterized protein</fullName>
    </submittedName>
</protein>
<dbReference type="EMBL" id="KV429037">
    <property type="protein sequence ID" value="KZT73322.1"/>
    <property type="molecule type" value="Genomic_DNA"/>
</dbReference>
<proteinExistence type="predicted"/>
<sequence length="110" mass="11788">MSSEQKMVYNGGKDGLPSLSSGNGQEIQEKKGVQGTGSLQRAGTLFIYLAICLTPFLIIGLSKPLHDNVPTLGVFCSTPSSQGVPKRGGHWQMYPPGPVAVLHRRLRALL</sequence>
<gene>
    <name evidence="3" type="ORF">DAEQUDRAFT_464080</name>
</gene>
<evidence type="ECO:0000313" key="4">
    <source>
        <dbReference type="Proteomes" id="UP000076727"/>
    </source>
</evidence>
<keyword evidence="2" id="KW-0472">Membrane</keyword>
<dbReference type="Proteomes" id="UP000076727">
    <property type="component" value="Unassembled WGS sequence"/>
</dbReference>
<reference evidence="3 4" key="1">
    <citation type="journal article" date="2016" name="Mol. Biol. Evol.">
        <title>Comparative Genomics of Early-Diverging Mushroom-Forming Fungi Provides Insights into the Origins of Lignocellulose Decay Capabilities.</title>
        <authorList>
            <person name="Nagy L.G."/>
            <person name="Riley R."/>
            <person name="Tritt A."/>
            <person name="Adam C."/>
            <person name="Daum C."/>
            <person name="Floudas D."/>
            <person name="Sun H."/>
            <person name="Yadav J.S."/>
            <person name="Pangilinan J."/>
            <person name="Larsson K.H."/>
            <person name="Matsuura K."/>
            <person name="Barry K."/>
            <person name="Labutti K."/>
            <person name="Kuo R."/>
            <person name="Ohm R.A."/>
            <person name="Bhattacharya S.S."/>
            <person name="Shirouzu T."/>
            <person name="Yoshinaga Y."/>
            <person name="Martin F.M."/>
            <person name="Grigoriev I.V."/>
            <person name="Hibbett D.S."/>
        </authorList>
    </citation>
    <scope>NUCLEOTIDE SEQUENCE [LARGE SCALE GENOMIC DNA]</scope>
    <source>
        <strain evidence="3 4">L-15889</strain>
    </source>
</reference>
<keyword evidence="4" id="KW-1185">Reference proteome</keyword>
<feature type="transmembrane region" description="Helical" evidence="2">
    <location>
        <begin position="45"/>
        <end position="62"/>
    </location>
</feature>
<keyword evidence="2" id="KW-0812">Transmembrane</keyword>
<name>A0A165TEL4_9APHY</name>